<feature type="signal peptide" evidence="3">
    <location>
        <begin position="1"/>
        <end position="22"/>
    </location>
</feature>
<dbReference type="Pfam" id="PF01657">
    <property type="entry name" value="Stress-antifung"/>
    <property type="match status" value="2"/>
</dbReference>
<dbReference type="Proteomes" id="UP001174677">
    <property type="component" value="Chromosome 11"/>
</dbReference>
<dbReference type="EMBL" id="JARPOI010000011">
    <property type="protein sequence ID" value="KAJ9169026.1"/>
    <property type="molecule type" value="Genomic_DNA"/>
</dbReference>
<dbReference type="PROSITE" id="PS51473">
    <property type="entry name" value="GNK2"/>
    <property type="match status" value="2"/>
</dbReference>
<gene>
    <name evidence="5" type="ORF">P3X46_020496</name>
</gene>
<organism evidence="5 6">
    <name type="scientific">Hevea brasiliensis</name>
    <name type="common">Para rubber tree</name>
    <name type="synonym">Siphonia brasiliensis</name>
    <dbReference type="NCBI Taxonomy" id="3981"/>
    <lineage>
        <taxon>Eukaryota</taxon>
        <taxon>Viridiplantae</taxon>
        <taxon>Streptophyta</taxon>
        <taxon>Embryophyta</taxon>
        <taxon>Tracheophyta</taxon>
        <taxon>Spermatophyta</taxon>
        <taxon>Magnoliopsida</taxon>
        <taxon>eudicotyledons</taxon>
        <taxon>Gunneridae</taxon>
        <taxon>Pentapetalae</taxon>
        <taxon>rosids</taxon>
        <taxon>fabids</taxon>
        <taxon>Malpighiales</taxon>
        <taxon>Euphorbiaceae</taxon>
        <taxon>Crotonoideae</taxon>
        <taxon>Micrandreae</taxon>
        <taxon>Hevea</taxon>
    </lineage>
</organism>
<name>A0ABQ9LR10_HEVBR</name>
<dbReference type="InterPro" id="IPR038408">
    <property type="entry name" value="GNK2_sf"/>
</dbReference>
<protein>
    <recommendedName>
        <fullName evidence="4">Gnk2-homologous domain-containing protein</fullName>
    </recommendedName>
</protein>
<dbReference type="PANTHER" id="PTHR32099">
    <property type="entry name" value="CYSTEINE-RICH REPEAT SECRETORY PROTEIN"/>
    <property type="match status" value="1"/>
</dbReference>
<evidence type="ECO:0000256" key="2">
    <source>
        <dbReference type="ARBA" id="ARBA00022737"/>
    </source>
</evidence>
<feature type="domain" description="Gnk2-homologous" evidence="4">
    <location>
        <begin position="137"/>
        <end position="245"/>
    </location>
</feature>
<evidence type="ECO:0000259" key="4">
    <source>
        <dbReference type="PROSITE" id="PS51473"/>
    </source>
</evidence>
<evidence type="ECO:0000256" key="1">
    <source>
        <dbReference type="ARBA" id="ARBA00022729"/>
    </source>
</evidence>
<evidence type="ECO:0000313" key="6">
    <source>
        <dbReference type="Proteomes" id="UP001174677"/>
    </source>
</evidence>
<proteinExistence type="predicted"/>
<dbReference type="CDD" id="cd23509">
    <property type="entry name" value="Gnk2-like"/>
    <property type="match status" value="2"/>
</dbReference>
<comment type="caution">
    <text evidence="5">The sequence shown here is derived from an EMBL/GenBank/DDBJ whole genome shotgun (WGS) entry which is preliminary data.</text>
</comment>
<dbReference type="Gene3D" id="3.30.430.20">
    <property type="entry name" value="Gnk2 domain, C-X8-C-X2-C motif"/>
    <property type="match status" value="2"/>
</dbReference>
<reference evidence="5" key="1">
    <citation type="journal article" date="2023" name="Plant Biotechnol. J.">
        <title>Chromosome-level wild Hevea brasiliensis genome provides new tools for genomic-assisted breeding and valuable loci to elevate rubber yield.</title>
        <authorList>
            <person name="Cheng H."/>
            <person name="Song X."/>
            <person name="Hu Y."/>
            <person name="Wu T."/>
            <person name="Yang Q."/>
            <person name="An Z."/>
            <person name="Feng S."/>
            <person name="Deng Z."/>
            <person name="Wu W."/>
            <person name="Zeng X."/>
            <person name="Tu M."/>
            <person name="Wang X."/>
            <person name="Huang H."/>
        </authorList>
    </citation>
    <scope>NUCLEOTIDE SEQUENCE</scope>
    <source>
        <strain evidence="5">MT/VB/25A 57/8</strain>
    </source>
</reference>
<keyword evidence="1 3" id="KW-0732">Signal</keyword>
<dbReference type="InterPro" id="IPR002902">
    <property type="entry name" value="GNK2"/>
</dbReference>
<sequence length="379" mass="42467">MSPLKLFIILSFLLGVAVTIRARPTYLYHVCPNTTTFTANSTYQANRNILLSSLSSNATANKYNIGFYNTSTGRDPDDIYGLFLCRGDFSSDVCQTCVTFATQDIVERCPVEKVAIIWYDECLLRYSNQFFFSSISQDPSAYLVNTQNISDQNRFNELLSNAMEDAATEAANAASGAKKFAVKETKFTGFQNLYNLVQCTPDLSSSDCNRCLEIAIAKLPSCCDGKQGGRVLSPSCNIRYEVYPFYNATSTRAPPPSPPVVPPPLTGSGQGKVDSYCLRLVNDYFHGASGCCWKLSFIPCHYPCRKVKIYLLSLIFLYLSRKKRHLSCYNCSSLIFLYLSRKKRHLSCYNCSHCCSNFYLYCALLHGLLFPKEAGKKEV</sequence>
<feature type="domain" description="Gnk2-homologous" evidence="4">
    <location>
        <begin position="25"/>
        <end position="131"/>
    </location>
</feature>
<evidence type="ECO:0000256" key="3">
    <source>
        <dbReference type="SAM" id="SignalP"/>
    </source>
</evidence>
<feature type="chain" id="PRO_5046184693" description="Gnk2-homologous domain-containing protein" evidence="3">
    <location>
        <begin position="23"/>
        <end position="379"/>
    </location>
</feature>
<keyword evidence="6" id="KW-1185">Reference proteome</keyword>
<dbReference type="PANTHER" id="PTHR32099:SF110">
    <property type="entry name" value="CYSTEINE-RICH RECEPTOR-KINASE-LIKE PROTEIN"/>
    <property type="match status" value="1"/>
</dbReference>
<evidence type="ECO:0000313" key="5">
    <source>
        <dbReference type="EMBL" id="KAJ9169026.1"/>
    </source>
</evidence>
<accession>A0ABQ9LR10</accession>
<keyword evidence="2" id="KW-0677">Repeat</keyword>